<dbReference type="EMBL" id="MU150255">
    <property type="protein sequence ID" value="KAF9464262.1"/>
    <property type="molecule type" value="Genomic_DNA"/>
</dbReference>
<reference evidence="1" key="1">
    <citation type="submission" date="2020-11" db="EMBL/GenBank/DDBJ databases">
        <authorList>
            <consortium name="DOE Joint Genome Institute"/>
            <person name="Ahrendt S."/>
            <person name="Riley R."/>
            <person name="Andreopoulos W."/>
            <person name="Labutti K."/>
            <person name="Pangilinan J."/>
            <person name="Ruiz-Duenas F.J."/>
            <person name="Barrasa J.M."/>
            <person name="Sanchez-Garcia M."/>
            <person name="Camarero S."/>
            <person name="Miyauchi S."/>
            <person name="Serrano A."/>
            <person name="Linde D."/>
            <person name="Babiker R."/>
            <person name="Drula E."/>
            <person name="Ayuso-Fernandez I."/>
            <person name="Pacheco R."/>
            <person name="Padilla G."/>
            <person name="Ferreira P."/>
            <person name="Barriuso J."/>
            <person name="Kellner H."/>
            <person name="Castanera R."/>
            <person name="Alfaro M."/>
            <person name="Ramirez L."/>
            <person name="Pisabarro A.G."/>
            <person name="Kuo A."/>
            <person name="Tritt A."/>
            <person name="Lipzen A."/>
            <person name="He G."/>
            <person name="Yan M."/>
            <person name="Ng V."/>
            <person name="Cullen D."/>
            <person name="Martin F."/>
            <person name="Rosso M.-N."/>
            <person name="Henrissat B."/>
            <person name="Hibbett D."/>
            <person name="Martinez A.T."/>
            <person name="Grigoriev I.V."/>
        </authorList>
    </citation>
    <scope>NUCLEOTIDE SEQUENCE</scope>
    <source>
        <strain evidence="1">CBS 247.69</strain>
    </source>
</reference>
<dbReference type="AlphaFoldDB" id="A0A9P5Y8U3"/>
<comment type="caution">
    <text evidence="1">The sequence shown here is derived from an EMBL/GenBank/DDBJ whole genome shotgun (WGS) entry which is preliminary data.</text>
</comment>
<protein>
    <submittedName>
        <fullName evidence="1">Uncharacterized protein</fullName>
    </submittedName>
</protein>
<accession>A0A9P5Y8U3</accession>
<keyword evidence="2" id="KW-1185">Reference proteome</keyword>
<dbReference type="Proteomes" id="UP000807353">
    <property type="component" value="Unassembled WGS sequence"/>
</dbReference>
<proteinExistence type="predicted"/>
<evidence type="ECO:0000313" key="1">
    <source>
        <dbReference type="EMBL" id="KAF9464262.1"/>
    </source>
</evidence>
<organism evidence="1 2">
    <name type="scientific">Collybia nuda</name>
    <dbReference type="NCBI Taxonomy" id="64659"/>
    <lineage>
        <taxon>Eukaryota</taxon>
        <taxon>Fungi</taxon>
        <taxon>Dikarya</taxon>
        <taxon>Basidiomycota</taxon>
        <taxon>Agaricomycotina</taxon>
        <taxon>Agaricomycetes</taxon>
        <taxon>Agaricomycetidae</taxon>
        <taxon>Agaricales</taxon>
        <taxon>Tricholomatineae</taxon>
        <taxon>Clitocybaceae</taxon>
        <taxon>Collybia</taxon>
    </lineage>
</organism>
<evidence type="ECO:0000313" key="2">
    <source>
        <dbReference type="Proteomes" id="UP000807353"/>
    </source>
</evidence>
<gene>
    <name evidence="1" type="ORF">BDZ94DRAFT_1256694</name>
</gene>
<sequence>MMVGFGICFYAMGCCVLTGFVSVRRQKFKPSGTCGAQNLMVFAPRLAIQTDINVVHSIRT</sequence>
<name>A0A9P5Y8U3_9AGAR</name>